<evidence type="ECO:0000313" key="2">
    <source>
        <dbReference type="Proteomes" id="UP000008556"/>
    </source>
</evidence>
<organism evidence="1 2">
    <name type="scientific">Salmonella paratyphi B (strain ATCC BAA-1250 / SPB7)</name>
    <dbReference type="NCBI Taxonomy" id="1016998"/>
    <lineage>
        <taxon>Bacteria</taxon>
        <taxon>Pseudomonadati</taxon>
        <taxon>Pseudomonadota</taxon>
        <taxon>Gammaproteobacteria</taxon>
        <taxon>Enterobacterales</taxon>
        <taxon>Enterobacteriaceae</taxon>
        <taxon>Salmonella</taxon>
    </lineage>
</organism>
<evidence type="ECO:0000313" key="1">
    <source>
        <dbReference type="EMBL" id="ABX68781.1"/>
    </source>
</evidence>
<dbReference type="AlphaFoldDB" id="A0A6C6Z6E3"/>
<accession>A0A6C6Z6E3</accession>
<dbReference type="Proteomes" id="UP000008556">
    <property type="component" value="Chromosome"/>
</dbReference>
<proteinExistence type="predicted"/>
<name>A0A6C6Z6E3_SALPB</name>
<dbReference type="KEGG" id="spq:SPAB_03433"/>
<protein>
    <submittedName>
        <fullName evidence="1">Uncharacterized protein</fullName>
    </submittedName>
</protein>
<dbReference type="EMBL" id="CP000886">
    <property type="protein sequence ID" value="ABX68781.1"/>
    <property type="molecule type" value="Genomic_DNA"/>
</dbReference>
<reference evidence="1 2" key="1">
    <citation type="submission" date="2007-11" db="EMBL/GenBank/DDBJ databases">
        <authorList>
            <consortium name="The Salmonella enterica serovar Paratyphi B Genome Sequencing Project"/>
            <person name="McClelland M."/>
            <person name="Sanderson E.K."/>
            <person name="Porwollik S."/>
            <person name="Spieth J."/>
            <person name="Clifton W.S."/>
            <person name="Fulton R."/>
            <person name="Cordes M."/>
            <person name="Wollam A."/>
            <person name="Shah N."/>
            <person name="Pepin K."/>
            <person name="Bhonagiri V."/>
            <person name="Nash W."/>
            <person name="Johnson M."/>
            <person name="Thiruvilangam P."/>
            <person name="Wilson R."/>
        </authorList>
    </citation>
    <scope>NUCLEOTIDE SEQUENCE [LARGE SCALE GENOMIC DNA]</scope>
    <source>
        <strain evidence="2">ATCC BAA-1250 / SPB7</strain>
    </source>
</reference>
<gene>
    <name evidence="1" type="ordered locus">SPAB_03433</name>
</gene>
<sequence>MRFECRRAVHILALQVTLFDAVRHIAAGTNVGRRAAEWAALS</sequence>